<reference evidence="1" key="1">
    <citation type="submission" date="2020-04" db="EMBL/GenBank/DDBJ databases">
        <title>A chromosome-scale assembly and high-density genetic map of the yellow drum (Nibea albiflora) genome.</title>
        <authorList>
            <person name="Xu D."/>
            <person name="Zhang W."/>
            <person name="Chen R."/>
            <person name="Tan P."/>
            <person name="Wang L."/>
            <person name="Song H."/>
            <person name="Tian L."/>
            <person name="Zhu Q."/>
            <person name="Wang B."/>
        </authorList>
    </citation>
    <scope>NUCLEOTIDE SEQUENCE</scope>
    <source>
        <strain evidence="1">ZJHYS-2018</strain>
    </source>
</reference>
<sequence>MVQFRWIKVSLSVMLLLQFTAAVTGQNQAFTVRVGDDVTLPCGNVMKGGNKTSSAEDDTPTQGGDLWIIIVSVGLAALFIVTVAVVIWKKSKGESVQQMKLFIADPEGGVSYASINFIKKPNSEARVWGDDDDDVTLTYSTVKASSSSAGASADLYATVNKPKTNGAAV</sequence>
<dbReference type="Proteomes" id="UP000805704">
    <property type="component" value="Chromosome 14"/>
</dbReference>
<evidence type="ECO:0000313" key="1">
    <source>
        <dbReference type="EMBL" id="KAG8011482.1"/>
    </source>
</evidence>
<organism evidence="1 2">
    <name type="scientific">Nibea albiflora</name>
    <name type="common">Yellow drum</name>
    <name type="synonym">Corvina albiflora</name>
    <dbReference type="NCBI Taxonomy" id="240163"/>
    <lineage>
        <taxon>Eukaryota</taxon>
        <taxon>Metazoa</taxon>
        <taxon>Chordata</taxon>
        <taxon>Craniata</taxon>
        <taxon>Vertebrata</taxon>
        <taxon>Euteleostomi</taxon>
        <taxon>Actinopterygii</taxon>
        <taxon>Neopterygii</taxon>
        <taxon>Teleostei</taxon>
        <taxon>Neoteleostei</taxon>
        <taxon>Acanthomorphata</taxon>
        <taxon>Eupercaria</taxon>
        <taxon>Sciaenidae</taxon>
        <taxon>Nibea</taxon>
    </lineage>
</organism>
<protein>
    <submittedName>
        <fullName evidence="1">Uncharacterized protein</fullName>
    </submittedName>
</protein>
<comment type="caution">
    <text evidence="1">The sequence shown here is derived from an EMBL/GenBank/DDBJ whole genome shotgun (WGS) entry which is preliminary data.</text>
</comment>
<gene>
    <name evidence="1" type="ORF">GBF38_006296</name>
</gene>
<name>A0ACB7FAG9_NIBAL</name>
<accession>A0ACB7FAG9</accession>
<keyword evidence="2" id="KW-1185">Reference proteome</keyword>
<proteinExistence type="predicted"/>
<evidence type="ECO:0000313" key="2">
    <source>
        <dbReference type="Proteomes" id="UP000805704"/>
    </source>
</evidence>
<dbReference type="EMBL" id="CM024802">
    <property type="protein sequence ID" value="KAG8011482.1"/>
    <property type="molecule type" value="Genomic_DNA"/>
</dbReference>